<dbReference type="InterPro" id="IPR036318">
    <property type="entry name" value="FAD-bd_PCMH-like_sf"/>
</dbReference>
<sequence>RKAGMACRKLRQALEGVPMKSRLKERRTWIALALAGAVCWFVYPVMRVSVFLAIDPAGNNSEILLTEERADDASGLNAISHKGIVQLTSDLAETEKLLRETLERARVEKLSVVPFGARHSMGKQALREGAVHVDTSGFDHLEMDGELLRAQAGARWSKVISFLAERGLTVEVMQSNNDFSIGGTLSVNAHGWQPDRPPVASTVEKFRLMLPDGSIRECSRAEETKLFRHALGGYGLFGIILDAWIRPAPNEILRSKHVIMSA</sequence>
<dbReference type="InterPro" id="IPR006094">
    <property type="entry name" value="Oxid_FAD_bind_N"/>
</dbReference>
<accession>A0A382YN23</accession>
<dbReference type="AlphaFoldDB" id="A0A382YN23"/>
<evidence type="ECO:0000259" key="2">
    <source>
        <dbReference type="PROSITE" id="PS51387"/>
    </source>
</evidence>
<protein>
    <recommendedName>
        <fullName evidence="2">FAD-binding PCMH-type domain-containing protein</fullName>
    </recommendedName>
</protein>
<dbReference type="EMBL" id="UINC01177005">
    <property type="protein sequence ID" value="SVD84411.1"/>
    <property type="molecule type" value="Genomic_DNA"/>
</dbReference>
<reference evidence="3" key="1">
    <citation type="submission" date="2018-05" db="EMBL/GenBank/DDBJ databases">
        <authorList>
            <person name="Lanie J.A."/>
            <person name="Ng W.-L."/>
            <person name="Kazmierczak K.M."/>
            <person name="Andrzejewski T.M."/>
            <person name="Davidsen T.M."/>
            <person name="Wayne K.J."/>
            <person name="Tettelin H."/>
            <person name="Glass J.I."/>
            <person name="Rusch D."/>
            <person name="Podicherti R."/>
            <person name="Tsui H.-C.T."/>
            <person name="Winkler M.E."/>
        </authorList>
    </citation>
    <scope>NUCLEOTIDE SEQUENCE</scope>
</reference>
<dbReference type="InterPro" id="IPR016169">
    <property type="entry name" value="FAD-bd_PCMH_sub2"/>
</dbReference>
<dbReference type="PROSITE" id="PS51387">
    <property type="entry name" value="FAD_PCMH"/>
    <property type="match status" value="1"/>
</dbReference>
<dbReference type="Pfam" id="PF01565">
    <property type="entry name" value="FAD_binding_4"/>
    <property type="match status" value="1"/>
</dbReference>
<keyword evidence="1" id="KW-0812">Transmembrane</keyword>
<organism evidence="3">
    <name type="scientific">marine metagenome</name>
    <dbReference type="NCBI Taxonomy" id="408172"/>
    <lineage>
        <taxon>unclassified sequences</taxon>
        <taxon>metagenomes</taxon>
        <taxon>ecological metagenomes</taxon>
    </lineage>
</organism>
<evidence type="ECO:0000256" key="1">
    <source>
        <dbReference type="SAM" id="Phobius"/>
    </source>
</evidence>
<dbReference type="Gene3D" id="3.30.465.10">
    <property type="match status" value="1"/>
</dbReference>
<name>A0A382YN23_9ZZZZ</name>
<feature type="non-terminal residue" evidence="3">
    <location>
        <position position="1"/>
    </location>
</feature>
<dbReference type="PANTHER" id="PTHR43762:SF1">
    <property type="entry name" value="D-ARABINONO-1,4-LACTONE OXIDASE"/>
    <property type="match status" value="1"/>
</dbReference>
<dbReference type="InterPro" id="IPR016166">
    <property type="entry name" value="FAD-bd_PCMH"/>
</dbReference>
<feature type="non-terminal residue" evidence="3">
    <location>
        <position position="262"/>
    </location>
</feature>
<proteinExistence type="predicted"/>
<evidence type="ECO:0000313" key="3">
    <source>
        <dbReference type="EMBL" id="SVD84411.1"/>
    </source>
</evidence>
<dbReference type="GO" id="GO:0016899">
    <property type="term" value="F:oxidoreductase activity, acting on the CH-OH group of donors, oxygen as acceptor"/>
    <property type="evidence" value="ECO:0007669"/>
    <property type="project" value="InterPro"/>
</dbReference>
<dbReference type="GO" id="GO:0071949">
    <property type="term" value="F:FAD binding"/>
    <property type="evidence" value="ECO:0007669"/>
    <property type="project" value="InterPro"/>
</dbReference>
<feature type="transmembrane region" description="Helical" evidence="1">
    <location>
        <begin position="29"/>
        <end position="46"/>
    </location>
</feature>
<keyword evidence="1" id="KW-0472">Membrane</keyword>
<feature type="domain" description="FAD-binding PCMH-type" evidence="2">
    <location>
        <begin position="79"/>
        <end position="250"/>
    </location>
</feature>
<keyword evidence="1" id="KW-1133">Transmembrane helix</keyword>
<dbReference type="InterPro" id="IPR010031">
    <property type="entry name" value="FAD_lactone_oxidase-like"/>
</dbReference>
<dbReference type="PANTHER" id="PTHR43762">
    <property type="entry name" value="L-GULONOLACTONE OXIDASE"/>
    <property type="match status" value="1"/>
</dbReference>
<dbReference type="SUPFAM" id="SSF56176">
    <property type="entry name" value="FAD-binding/transporter-associated domain-like"/>
    <property type="match status" value="1"/>
</dbReference>
<gene>
    <name evidence="3" type="ORF">METZ01_LOCUS437265</name>
</gene>